<proteinExistence type="inferred from homology"/>
<dbReference type="Proteomes" id="UP000296469">
    <property type="component" value="Chromosome"/>
</dbReference>
<evidence type="ECO:0000256" key="5">
    <source>
        <dbReference type="ARBA" id="ARBA00023277"/>
    </source>
</evidence>
<dbReference type="InterPro" id="IPR008965">
    <property type="entry name" value="CBM2/CBM3_carb-bd_dom_sf"/>
</dbReference>
<dbReference type="EC" id="3.2.1.4" evidence="8"/>
<dbReference type="PANTHER" id="PTHR31297">
    <property type="entry name" value="GLUCAN ENDO-1,6-BETA-GLUCOSIDASE B"/>
    <property type="match status" value="1"/>
</dbReference>
<dbReference type="Pfam" id="PF00553">
    <property type="entry name" value="CBM_2"/>
    <property type="match status" value="1"/>
</dbReference>
<evidence type="ECO:0000256" key="1">
    <source>
        <dbReference type="ARBA" id="ARBA00000966"/>
    </source>
</evidence>
<sequence>MGCVAHVGLVCWPARPRATTAGTDPFRKREPPVRSLRKVLTATAAAVVAVVGSIAVTDTASAAAGCRVDYTVASQWQGGFNASVQVTNLGDPVTAWDLRFSFGAGQTVNQLWNGTVTQSGAAVTVRNAPYNGTLPTNGTASFGFIGTSAGSNPAPTTFTLNGVTCTGRPVTPTSSPTTSPTSTPTQSPRPTSTPSPTRTPTPTPTPTTGPITVGATQLVADMGRGWNLGNQLEANVNGVPGETAWGNPVVTGALLDRVKAAGFRTVRIPVSYLGTIGSAPSYTVDAAWLGRIRQVVDLAYDRGLHVIINMHGDGYKSVGGAWLICDASGQEQIRDKYQKVWQQVASTFQGYGGRLIFESMNENFDGQYGAPTQPCYSNINAYNQIFVDTVRRTGGNNTSRWLLVPGWNTNIDYTAGNYGFVIPTDQYRSTAIPSNERRLMISAHYYDPWDFTGTESGAVTQWGPNATDPARTATWGQQDFMDSQLKKMHDTFTVNGYPVLIGEYGSIDKTAFDASNNRYRADYARALVATAAKYGIATAYWDNGYNGQYGFALFDRQTATVTQQGIIDAIMGR</sequence>
<keyword evidence="4 8" id="KW-0136">Cellulose degradation</keyword>
<dbReference type="KEGG" id="celz:E5225_15590"/>
<protein>
    <recommendedName>
        <fullName evidence="8">Endoglucanase</fullName>
        <ecNumber evidence="8">3.2.1.4</ecNumber>
    </recommendedName>
</protein>
<keyword evidence="7 8" id="KW-0624">Polysaccharide degradation</keyword>
<dbReference type="InterPro" id="IPR017853">
    <property type="entry name" value="GH"/>
</dbReference>
<evidence type="ECO:0000256" key="3">
    <source>
        <dbReference type="ARBA" id="ARBA00022801"/>
    </source>
</evidence>
<dbReference type="SUPFAM" id="SSF51445">
    <property type="entry name" value="(Trans)glycosidases"/>
    <property type="match status" value="1"/>
</dbReference>
<dbReference type="PROSITE" id="PS51173">
    <property type="entry name" value="CBM2"/>
    <property type="match status" value="1"/>
</dbReference>
<evidence type="ECO:0000313" key="12">
    <source>
        <dbReference type="Proteomes" id="UP000296469"/>
    </source>
</evidence>
<dbReference type="Gene3D" id="2.60.40.290">
    <property type="match status" value="1"/>
</dbReference>
<evidence type="ECO:0000256" key="4">
    <source>
        <dbReference type="ARBA" id="ARBA00023001"/>
    </source>
</evidence>
<dbReference type="InterPro" id="IPR001547">
    <property type="entry name" value="Glyco_hydro_5"/>
</dbReference>
<dbReference type="Pfam" id="PF00150">
    <property type="entry name" value="Cellulase"/>
    <property type="match status" value="1"/>
</dbReference>
<keyword evidence="5 8" id="KW-0119">Carbohydrate metabolism</keyword>
<evidence type="ECO:0000313" key="11">
    <source>
        <dbReference type="EMBL" id="QCB94768.1"/>
    </source>
</evidence>
<evidence type="ECO:0000256" key="2">
    <source>
        <dbReference type="ARBA" id="ARBA00005641"/>
    </source>
</evidence>
<dbReference type="InterPro" id="IPR012291">
    <property type="entry name" value="CBM2_carb-bd_dom_sf"/>
</dbReference>
<dbReference type="SUPFAM" id="SSF49384">
    <property type="entry name" value="Carbohydrate-binding domain"/>
    <property type="match status" value="1"/>
</dbReference>
<organism evidence="11 12">
    <name type="scientific">Cellulomonas shaoxiangyii</name>
    <dbReference type="NCBI Taxonomy" id="2566013"/>
    <lineage>
        <taxon>Bacteria</taxon>
        <taxon>Bacillati</taxon>
        <taxon>Actinomycetota</taxon>
        <taxon>Actinomycetes</taxon>
        <taxon>Micrococcales</taxon>
        <taxon>Cellulomonadaceae</taxon>
        <taxon>Cellulomonas</taxon>
    </lineage>
</organism>
<name>A0A4P7SLY3_9CELL</name>
<dbReference type="Gene3D" id="3.20.20.80">
    <property type="entry name" value="Glycosidases"/>
    <property type="match status" value="1"/>
</dbReference>
<dbReference type="AlphaFoldDB" id="A0A4P7SLY3"/>
<dbReference type="GO" id="GO:0008422">
    <property type="term" value="F:beta-glucosidase activity"/>
    <property type="evidence" value="ECO:0007669"/>
    <property type="project" value="TreeGrafter"/>
</dbReference>
<dbReference type="EMBL" id="CP039291">
    <property type="protein sequence ID" value="QCB94768.1"/>
    <property type="molecule type" value="Genomic_DNA"/>
</dbReference>
<dbReference type="GO" id="GO:0009986">
    <property type="term" value="C:cell surface"/>
    <property type="evidence" value="ECO:0007669"/>
    <property type="project" value="TreeGrafter"/>
</dbReference>
<dbReference type="InterPro" id="IPR001919">
    <property type="entry name" value="CBD2"/>
</dbReference>
<feature type="region of interest" description="Disordered" evidence="9">
    <location>
        <begin position="159"/>
        <end position="212"/>
    </location>
</feature>
<dbReference type="OrthoDB" id="4771662at2"/>
<reference evidence="11 12" key="1">
    <citation type="submission" date="2019-04" db="EMBL/GenBank/DDBJ databases">
        <title>Isolation and identification of Cellulomonas shaoxiangyii sp. Nov. isolated from feces of the Tibetan antelopes (Pantholops hodgsonii) in the Qinghai-Tibet plateau of China.</title>
        <authorList>
            <person name="Tian Z."/>
        </authorList>
    </citation>
    <scope>NUCLEOTIDE SEQUENCE [LARGE SCALE GENOMIC DNA]</scope>
    <source>
        <strain evidence="11 12">Z28</strain>
    </source>
</reference>
<feature type="domain" description="CBM2" evidence="10">
    <location>
        <begin position="59"/>
        <end position="168"/>
    </location>
</feature>
<evidence type="ECO:0000256" key="8">
    <source>
        <dbReference type="RuleBase" id="RU361153"/>
    </source>
</evidence>
<dbReference type="InterPro" id="IPR050386">
    <property type="entry name" value="Glycosyl_hydrolase_5"/>
</dbReference>
<dbReference type="PANTHER" id="PTHR31297:SF41">
    <property type="entry name" value="ENDOGLUCANASE, PUTATIVE (AFU_ORTHOLOGUE AFUA_5G01830)-RELATED"/>
    <property type="match status" value="1"/>
</dbReference>
<evidence type="ECO:0000256" key="9">
    <source>
        <dbReference type="SAM" id="MobiDB-lite"/>
    </source>
</evidence>
<feature type="compositionally biased region" description="Pro residues" evidence="9">
    <location>
        <begin position="191"/>
        <end position="207"/>
    </location>
</feature>
<dbReference type="SMART" id="SM00637">
    <property type="entry name" value="CBD_II"/>
    <property type="match status" value="1"/>
</dbReference>
<dbReference type="GO" id="GO:0005576">
    <property type="term" value="C:extracellular region"/>
    <property type="evidence" value="ECO:0007669"/>
    <property type="project" value="TreeGrafter"/>
</dbReference>
<accession>A0A4P7SLY3</accession>
<keyword evidence="6 8" id="KW-0326">Glycosidase</keyword>
<keyword evidence="3 8" id="KW-0378">Hydrolase</keyword>
<feature type="compositionally biased region" description="Low complexity" evidence="9">
    <location>
        <begin position="171"/>
        <end position="190"/>
    </location>
</feature>
<keyword evidence="12" id="KW-1185">Reference proteome</keyword>
<dbReference type="GO" id="GO:0030247">
    <property type="term" value="F:polysaccharide binding"/>
    <property type="evidence" value="ECO:0007669"/>
    <property type="project" value="UniProtKB-UniRule"/>
</dbReference>
<comment type="similarity">
    <text evidence="2 8">Belongs to the glycosyl hydrolase 5 (cellulase A) family.</text>
</comment>
<dbReference type="GO" id="GO:0008810">
    <property type="term" value="F:cellulase activity"/>
    <property type="evidence" value="ECO:0007669"/>
    <property type="project" value="UniProtKB-EC"/>
</dbReference>
<dbReference type="GO" id="GO:0030245">
    <property type="term" value="P:cellulose catabolic process"/>
    <property type="evidence" value="ECO:0007669"/>
    <property type="project" value="UniProtKB-KW"/>
</dbReference>
<comment type="catalytic activity">
    <reaction evidence="1 8">
        <text>Endohydrolysis of (1-&gt;4)-beta-D-glucosidic linkages in cellulose, lichenin and cereal beta-D-glucans.</text>
        <dbReference type="EC" id="3.2.1.4"/>
    </reaction>
</comment>
<evidence type="ECO:0000256" key="7">
    <source>
        <dbReference type="ARBA" id="ARBA00023326"/>
    </source>
</evidence>
<evidence type="ECO:0000259" key="10">
    <source>
        <dbReference type="PROSITE" id="PS51173"/>
    </source>
</evidence>
<evidence type="ECO:0000256" key="6">
    <source>
        <dbReference type="ARBA" id="ARBA00023295"/>
    </source>
</evidence>
<gene>
    <name evidence="11" type="ORF">E5225_15590</name>
</gene>